<proteinExistence type="predicted"/>
<dbReference type="Proteomes" id="UP000242770">
    <property type="component" value="Unassembled WGS sequence"/>
</dbReference>
<dbReference type="AlphaFoldDB" id="A0A0F7S1C0"/>
<evidence type="ECO:0000313" key="3">
    <source>
        <dbReference type="Proteomes" id="UP000242770"/>
    </source>
</evidence>
<sequence length="369" mass="42660">MYMSQVERNERLAVGISDIPSTVPLDVLARLPFDDQPDSEIDATLYQEKGQSYYSIFVAVTRLGLLKRALDFVQQHGGRPSLHPVCIFREAKRGRDVRLPRQFVPEMLDLLEPSKFKLKASEIPFNLAVMAFLTDQHKTYAHQQEEYGSALDESDQLVRLPLTQAQKKAKAAAREVDRLEKIARQAVFHKQELEQRQQDIQTARQGAPPPTDEEAIYEFSRYSEIEAATRKAYLDILAFERAREKAELAHEIVLLQHEFQHDDHGDFFIQHTMIYPPDEEERECTLHITDVLTEEGFHRDHYSITYHSDEDEDRYLQLIFSLTSDYFRTQSLELTFKTHRLELASSVAPLPDQMTVVGMKMSGVWISSC</sequence>
<feature type="coiled-coil region" evidence="1">
    <location>
        <begin position="162"/>
        <end position="199"/>
    </location>
</feature>
<dbReference type="EMBL" id="CCFA01002991">
    <property type="protein sequence ID" value="CDS00767.1"/>
    <property type="molecule type" value="Genomic_DNA"/>
</dbReference>
<protein>
    <submittedName>
        <fullName evidence="2">Uncharacterized protein</fullName>
    </submittedName>
</protein>
<organism evidence="2 3">
    <name type="scientific">Sporisorium scitamineum</name>
    <dbReference type="NCBI Taxonomy" id="49012"/>
    <lineage>
        <taxon>Eukaryota</taxon>
        <taxon>Fungi</taxon>
        <taxon>Dikarya</taxon>
        <taxon>Basidiomycota</taxon>
        <taxon>Ustilaginomycotina</taxon>
        <taxon>Ustilaginomycetes</taxon>
        <taxon>Ustilaginales</taxon>
        <taxon>Ustilaginaceae</taxon>
        <taxon>Sporisorium</taxon>
    </lineage>
</organism>
<name>A0A0F7S1C0_9BASI</name>
<accession>A0A0F7S1C0</accession>
<keyword evidence="3" id="KW-1185">Reference proteome</keyword>
<reference evidence="3" key="1">
    <citation type="submission" date="2014-06" db="EMBL/GenBank/DDBJ databases">
        <authorList>
            <person name="Berkman P.J."/>
        </authorList>
    </citation>
    <scope>NUCLEOTIDE SEQUENCE [LARGE SCALE GENOMIC DNA]</scope>
</reference>
<gene>
    <name evidence="2" type="primary">SSCI50470.1</name>
</gene>
<keyword evidence="1" id="KW-0175">Coiled coil</keyword>
<evidence type="ECO:0000256" key="1">
    <source>
        <dbReference type="SAM" id="Coils"/>
    </source>
</evidence>
<evidence type="ECO:0000313" key="2">
    <source>
        <dbReference type="EMBL" id="CDS00767.1"/>
    </source>
</evidence>